<gene>
    <name evidence="2" type="ORF">SMAC_01418</name>
</gene>
<name>F7VQS1_SORMK</name>
<dbReference type="HOGENOM" id="CLU_615637_0_0_1"/>
<dbReference type="PANTHER" id="PTHR35910">
    <property type="entry name" value="2EXR DOMAIN-CONTAINING PROTEIN"/>
    <property type="match status" value="1"/>
</dbReference>
<proteinExistence type="predicted"/>
<evidence type="ECO:0000259" key="1">
    <source>
        <dbReference type="Pfam" id="PF20150"/>
    </source>
</evidence>
<evidence type="ECO:0000313" key="2">
    <source>
        <dbReference type="EMBL" id="CCC07853.1"/>
    </source>
</evidence>
<evidence type="ECO:0000313" key="3">
    <source>
        <dbReference type="Proteomes" id="UP000001881"/>
    </source>
</evidence>
<feature type="domain" description="2EXR" evidence="1">
    <location>
        <begin position="33"/>
        <end position="156"/>
    </location>
</feature>
<comment type="caution">
    <text evidence="2">The sequence shown here is derived from an EMBL/GenBank/DDBJ whole genome shotgun (WGS) entry which is preliminary data.</text>
</comment>
<keyword evidence="3" id="KW-1185">Reference proteome</keyword>
<dbReference type="EMBL" id="CABT02000004">
    <property type="protein sequence ID" value="CCC07853.1"/>
    <property type="molecule type" value="Genomic_DNA"/>
</dbReference>
<dbReference type="InParanoid" id="F7VQS1"/>
<protein>
    <submittedName>
        <fullName evidence="2">WGS project CABT00000000 data, contig 2.4</fullName>
    </submittedName>
</protein>
<dbReference type="Proteomes" id="UP000001881">
    <property type="component" value="Unassembled WGS sequence"/>
</dbReference>
<dbReference type="InterPro" id="IPR045518">
    <property type="entry name" value="2EXR"/>
</dbReference>
<dbReference type="Pfam" id="PF20150">
    <property type="entry name" value="2EXR"/>
    <property type="match status" value="1"/>
</dbReference>
<dbReference type="OrthoDB" id="3557569at2759"/>
<dbReference type="AlphaFoldDB" id="F7VQS1"/>
<accession>F7VQS1</accession>
<dbReference type="VEuPathDB" id="FungiDB:SMAC_01418"/>
<dbReference type="eggNOG" id="ENOG502RMZC">
    <property type="taxonomic scope" value="Eukaryota"/>
</dbReference>
<organism evidence="2 3">
    <name type="scientific">Sordaria macrospora (strain ATCC MYA-333 / DSM 997 / K(L3346) / K-hell)</name>
    <dbReference type="NCBI Taxonomy" id="771870"/>
    <lineage>
        <taxon>Eukaryota</taxon>
        <taxon>Fungi</taxon>
        <taxon>Dikarya</taxon>
        <taxon>Ascomycota</taxon>
        <taxon>Pezizomycotina</taxon>
        <taxon>Sordariomycetes</taxon>
        <taxon>Sordariomycetidae</taxon>
        <taxon>Sordariales</taxon>
        <taxon>Sordariaceae</taxon>
        <taxon>Sordaria</taxon>
    </lineage>
</organism>
<reference evidence="2 3" key="1">
    <citation type="journal article" date="2010" name="PLoS Genet.">
        <title>De novo assembly of a 40 Mb eukaryotic genome from short sequence reads: Sordaria macrospora, a model organism for fungal morphogenesis.</title>
        <authorList>
            <person name="Nowrousian M."/>
            <person name="Stajich J."/>
            <person name="Chu M."/>
            <person name="Engh I."/>
            <person name="Espagne E."/>
            <person name="Halliday K."/>
            <person name="Kamerewerd J."/>
            <person name="Kempken F."/>
            <person name="Knab B."/>
            <person name="Kuo H.C."/>
            <person name="Osiewacz H.D."/>
            <person name="Poeggeler S."/>
            <person name="Read N."/>
            <person name="Seiler S."/>
            <person name="Smith K."/>
            <person name="Zickler D."/>
            <person name="Kueck U."/>
            <person name="Freitag M."/>
        </authorList>
    </citation>
    <scope>NUCLEOTIDE SEQUENCE [LARGE SCALE GENOMIC DNA]</scope>
    <source>
        <strain evidence="3">ATCC MYA-333 / DSM 997 / K(L3346) / K-hell</strain>
        <tissue evidence="2">Mycelium</tissue>
    </source>
</reference>
<sequence>MKNKIDDDVRLYDINRDETSQLSTTTSTISQTFHQFPLLPTELRLQIWKLAAEEACCHRKVHRLRLELALLPASSTTPNTEIRKMPQAPKPVLVLIPTTSLKYSTSPIRNLLTACSESRSSILDAPQPFLPHQIILRPPTGQNCGILRCNFSRDVILLENISDLLLVTSKILLSGRDYIYSFKTLLGQLQGVENLGLDFLGSHTAYGSLPDPPTMSSAFAGAVWKLANALGRLKGVWIYAPRAKPGRVCELDGDDEEDEVVYGKKSAAGFSNGDVAGGKSEAGNIHASSDLMDDADSQYINWYGGEYAGDMESEAEAEGWWRRVPYHELLRSLEQVAIHLQDMLQLPPSCLDMMTELEAVQSSVTVGWLQRVKVGILGHFEGNWCFKRDMTMAVPLLGEDLVSWMRLHLDGGGGGWHVESHYSDDDWEESNGLWSWRQITENIYR</sequence>
<dbReference type="PANTHER" id="PTHR35910:SF1">
    <property type="entry name" value="2EXR DOMAIN-CONTAINING PROTEIN"/>
    <property type="match status" value="1"/>
</dbReference>